<dbReference type="RefSeq" id="WP_133206558.1">
    <property type="nucleotide sequence ID" value="NZ_SMRU01000039.1"/>
</dbReference>
<evidence type="ECO:0000313" key="5">
    <source>
        <dbReference type="Proteomes" id="UP000295511"/>
    </source>
</evidence>
<dbReference type="Gene3D" id="3.40.225.10">
    <property type="entry name" value="Class II aldolase/adducin N-terminal domain"/>
    <property type="match status" value="1"/>
</dbReference>
<keyword evidence="2" id="KW-0456">Lyase</keyword>
<dbReference type="AlphaFoldDB" id="A0A4R5K8B5"/>
<dbReference type="InterPro" id="IPR001303">
    <property type="entry name" value="Aldolase_II/adducin_N"/>
</dbReference>
<evidence type="ECO:0000313" key="4">
    <source>
        <dbReference type="EMBL" id="TDF89458.1"/>
    </source>
</evidence>
<sequence>MISETAAPLTSAQRNLVEQVSVAARSLSDGGHDDFNQGQVSARQPGSDIFFIKNATTGFDECTPSDILVASVDPHAEKHPQLPPEVVLHQAVYAARPDVNAIVHSHAPYTLVFGATDLPLRAVSHDGAFFQGRTPRFTMTSNTILTLDVATAVASAIDDSPAAFLRNHGGVIVGKSIRHATVYAHMLERACQLQLMAEAVSGGYHSSEDEDIDAKREFNFADLSVRSYWEHLARRVKARQLTLN</sequence>
<comment type="caution">
    <text evidence="4">The sequence shown here is derived from an EMBL/GenBank/DDBJ whole genome shotgun (WGS) entry which is preliminary data.</text>
</comment>
<feature type="domain" description="Class II aldolase/adducin N-terminal" evidence="3">
    <location>
        <begin position="18"/>
        <end position="195"/>
    </location>
</feature>
<organism evidence="4 5">
    <name type="scientific">Arthrobacter terricola</name>
    <dbReference type="NCBI Taxonomy" id="2547396"/>
    <lineage>
        <taxon>Bacteria</taxon>
        <taxon>Bacillati</taxon>
        <taxon>Actinomycetota</taxon>
        <taxon>Actinomycetes</taxon>
        <taxon>Micrococcales</taxon>
        <taxon>Micrococcaceae</taxon>
        <taxon>Arthrobacter</taxon>
    </lineage>
</organism>
<dbReference type="SMART" id="SM01007">
    <property type="entry name" value="Aldolase_II"/>
    <property type="match status" value="1"/>
</dbReference>
<keyword evidence="5" id="KW-1185">Reference proteome</keyword>
<name>A0A4R5K8B5_9MICC</name>
<protein>
    <submittedName>
        <fullName evidence="4">Class II aldolase/adducin family protein</fullName>
    </submittedName>
</protein>
<dbReference type="GO" id="GO:0019323">
    <property type="term" value="P:pentose catabolic process"/>
    <property type="evidence" value="ECO:0007669"/>
    <property type="project" value="TreeGrafter"/>
</dbReference>
<dbReference type="Proteomes" id="UP000295511">
    <property type="component" value="Unassembled WGS sequence"/>
</dbReference>
<gene>
    <name evidence="4" type="ORF">E1809_22895</name>
</gene>
<dbReference type="GO" id="GO:0005829">
    <property type="term" value="C:cytosol"/>
    <property type="evidence" value="ECO:0007669"/>
    <property type="project" value="TreeGrafter"/>
</dbReference>
<dbReference type="PANTHER" id="PTHR22789">
    <property type="entry name" value="FUCULOSE PHOSPHATE ALDOLASE"/>
    <property type="match status" value="1"/>
</dbReference>
<accession>A0A4R5K8B5</accession>
<proteinExistence type="predicted"/>
<dbReference type="GO" id="GO:0046872">
    <property type="term" value="F:metal ion binding"/>
    <property type="evidence" value="ECO:0007669"/>
    <property type="project" value="UniProtKB-KW"/>
</dbReference>
<dbReference type="GO" id="GO:0016832">
    <property type="term" value="F:aldehyde-lyase activity"/>
    <property type="evidence" value="ECO:0007669"/>
    <property type="project" value="TreeGrafter"/>
</dbReference>
<reference evidence="4 5" key="1">
    <citation type="submission" date="2019-03" db="EMBL/GenBank/DDBJ databases">
        <title>Whole genome sequence of Arthrobacter sp JH1-1.</title>
        <authorList>
            <person name="Trinh H.N."/>
        </authorList>
    </citation>
    <scope>NUCLEOTIDE SEQUENCE [LARGE SCALE GENOMIC DNA]</scope>
    <source>
        <strain evidence="4 5">JH1-1</strain>
    </source>
</reference>
<evidence type="ECO:0000256" key="2">
    <source>
        <dbReference type="ARBA" id="ARBA00023239"/>
    </source>
</evidence>
<evidence type="ECO:0000256" key="1">
    <source>
        <dbReference type="ARBA" id="ARBA00022723"/>
    </source>
</evidence>
<dbReference type="EMBL" id="SMRU01000039">
    <property type="protein sequence ID" value="TDF89458.1"/>
    <property type="molecule type" value="Genomic_DNA"/>
</dbReference>
<dbReference type="Pfam" id="PF00596">
    <property type="entry name" value="Aldolase_II"/>
    <property type="match status" value="1"/>
</dbReference>
<dbReference type="OrthoDB" id="3729465at2"/>
<dbReference type="InterPro" id="IPR050197">
    <property type="entry name" value="Aldolase_class_II_sugar_metab"/>
</dbReference>
<dbReference type="SUPFAM" id="SSF53639">
    <property type="entry name" value="AraD/HMP-PK domain-like"/>
    <property type="match status" value="1"/>
</dbReference>
<dbReference type="InterPro" id="IPR036409">
    <property type="entry name" value="Aldolase_II/adducin_N_sf"/>
</dbReference>
<evidence type="ECO:0000259" key="3">
    <source>
        <dbReference type="SMART" id="SM01007"/>
    </source>
</evidence>
<keyword evidence="1" id="KW-0479">Metal-binding</keyword>
<dbReference type="PANTHER" id="PTHR22789:SF0">
    <property type="entry name" value="3-OXO-TETRONATE 4-PHOSPHATE DECARBOXYLASE-RELATED"/>
    <property type="match status" value="1"/>
</dbReference>